<dbReference type="GO" id="GO:0016787">
    <property type="term" value="F:hydrolase activity"/>
    <property type="evidence" value="ECO:0007669"/>
    <property type="project" value="UniProtKB-KW"/>
</dbReference>
<dbReference type="Pfam" id="PF00756">
    <property type="entry name" value="Esterase"/>
    <property type="match status" value="1"/>
</dbReference>
<gene>
    <name evidence="2" type="ORF">GCM10023184_12750</name>
</gene>
<dbReference type="PANTHER" id="PTHR48098">
    <property type="entry name" value="ENTEROCHELIN ESTERASE-RELATED"/>
    <property type="match status" value="1"/>
</dbReference>
<organism evidence="2 3">
    <name type="scientific">Flaviaesturariibacter amylovorans</name>
    <dbReference type="NCBI Taxonomy" id="1084520"/>
    <lineage>
        <taxon>Bacteria</taxon>
        <taxon>Pseudomonadati</taxon>
        <taxon>Bacteroidota</taxon>
        <taxon>Chitinophagia</taxon>
        <taxon>Chitinophagales</taxon>
        <taxon>Chitinophagaceae</taxon>
        <taxon>Flaviaestuariibacter</taxon>
    </lineage>
</organism>
<dbReference type="InterPro" id="IPR050583">
    <property type="entry name" value="Mycobacterial_A85_antigen"/>
</dbReference>
<dbReference type="Proteomes" id="UP001501725">
    <property type="component" value="Unassembled WGS sequence"/>
</dbReference>
<dbReference type="EMBL" id="BAABGY010000005">
    <property type="protein sequence ID" value="GAA4324992.1"/>
    <property type="molecule type" value="Genomic_DNA"/>
</dbReference>
<dbReference type="InterPro" id="IPR029058">
    <property type="entry name" value="AB_hydrolase_fold"/>
</dbReference>
<dbReference type="InterPro" id="IPR013783">
    <property type="entry name" value="Ig-like_fold"/>
</dbReference>
<dbReference type="Gene3D" id="2.60.40.10">
    <property type="entry name" value="Immunoglobulins"/>
    <property type="match status" value="1"/>
</dbReference>
<dbReference type="SUPFAM" id="SSF53474">
    <property type="entry name" value="alpha/beta-Hydrolases"/>
    <property type="match status" value="1"/>
</dbReference>
<accession>A0ABP8GIH6</accession>
<dbReference type="InterPro" id="IPR000801">
    <property type="entry name" value="Esterase-like"/>
</dbReference>
<dbReference type="RefSeq" id="WP_345254367.1">
    <property type="nucleotide sequence ID" value="NZ_BAABGY010000005.1"/>
</dbReference>
<keyword evidence="2" id="KW-0378">Hydrolase</keyword>
<dbReference type="Gene3D" id="3.40.50.1820">
    <property type="entry name" value="alpha/beta hydrolase"/>
    <property type="match status" value="1"/>
</dbReference>
<dbReference type="PANTHER" id="PTHR48098:SF6">
    <property type="entry name" value="FERRI-BACILLIBACTIN ESTERASE BESA"/>
    <property type="match status" value="1"/>
</dbReference>
<evidence type="ECO:0000256" key="1">
    <source>
        <dbReference type="SAM" id="SignalP"/>
    </source>
</evidence>
<feature type="signal peptide" evidence="1">
    <location>
        <begin position="1"/>
        <end position="18"/>
    </location>
</feature>
<keyword evidence="3" id="KW-1185">Reference proteome</keyword>
<protein>
    <submittedName>
        <fullName evidence="2">Alpha/beta hydrolase-fold protein</fullName>
    </submittedName>
</protein>
<reference evidence="3" key="1">
    <citation type="journal article" date="2019" name="Int. J. Syst. Evol. Microbiol.">
        <title>The Global Catalogue of Microorganisms (GCM) 10K type strain sequencing project: providing services to taxonomists for standard genome sequencing and annotation.</title>
        <authorList>
            <consortium name="The Broad Institute Genomics Platform"/>
            <consortium name="The Broad Institute Genome Sequencing Center for Infectious Disease"/>
            <person name="Wu L."/>
            <person name="Ma J."/>
        </authorList>
    </citation>
    <scope>NUCLEOTIDE SEQUENCE [LARGE SCALE GENOMIC DNA]</scope>
    <source>
        <strain evidence="3">JCM 17919</strain>
    </source>
</reference>
<feature type="chain" id="PRO_5045714283" evidence="1">
    <location>
        <begin position="19"/>
        <end position="383"/>
    </location>
</feature>
<proteinExistence type="predicted"/>
<keyword evidence="1" id="KW-0732">Signal</keyword>
<comment type="caution">
    <text evidence="2">The sequence shown here is derived from an EMBL/GenBank/DDBJ whole genome shotgun (WGS) entry which is preliminary data.</text>
</comment>
<evidence type="ECO:0000313" key="3">
    <source>
        <dbReference type="Proteomes" id="UP001501725"/>
    </source>
</evidence>
<evidence type="ECO:0000313" key="2">
    <source>
        <dbReference type="EMBL" id="GAA4324992.1"/>
    </source>
</evidence>
<name>A0ABP8GIH6_9BACT</name>
<sequence length="383" mass="43464">MHKLLSILLLAGSFSASAQHKVFLRLMTTPAQSRDSVYFAGPQNNWNPSDERYRLRQVDSGSQGIMLTLPPGPLSFKLTNGSWDRVETGAAGEDRPNRTILIAGDTLVELRVEGWKHRFAPKPKVSTASANVRILDTAFYIPQLNRHRRIWIYLPPSYATSRASYPVLYMHDGQNLFDESTGFSGEWGVDEALDTLGRKYGEAIVVGIDHGGATRINEYSPYDMARFGKGEGAQYVDFLVQTLKPWIDARYRTSRRPLETYTAGSSMGGLISMYAILRYPDVFGGAGVFSPAFWVAPDIQKDVLRQGSRVRGRLYFYAGEKESKEMVPDMERIARLLRQLSKGPMATVVRPEGQHREADWRREFPLFYQWLMKRPPVRPMPKF</sequence>